<evidence type="ECO:0000313" key="1">
    <source>
        <dbReference type="EMBL" id="JAG30533.1"/>
    </source>
</evidence>
<keyword evidence="1" id="KW-0418">Kinase</keyword>
<dbReference type="GO" id="GO:0016301">
    <property type="term" value="F:kinase activity"/>
    <property type="evidence" value="ECO:0007669"/>
    <property type="project" value="UniProtKB-KW"/>
</dbReference>
<organism evidence="1">
    <name type="scientific">Lygus hesperus</name>
    <name type="common">Western plant bug</name>
    <dbReference type="NCBI Taxonomy" id="30085"/>
    <lineage>
        <taxon>Eukaryota</taxon>
        <taxon>Metazoa</taxon>
        <taxon>Ecdysozoa</taxon>
        <taxon>Arthropoda</taxon>
        <taxon>Hexapoda</taxon>
        <taxon>Insecta</taxon>
        <taxon>Pterygota</taxon>
        <taxon>Neoptera</taxon>
        <taxon>Paraneoptera</taxon>
        <taxon>Hemiptera</taxon>
        <taxon>Heteroptera</taxon>
        <taxon>Panheteroptera</taxon>
        <taxon>Cimicomorpha</taxon>
        <taxon>Miridae</taxon>
        <taxon>Mirini</taxon>
        <taxon>Lygus</taxon>
    </lineage>
</organism>
<reference evidence="1" key="2">
    <citation type="submission" date="2014-07" db="EMBL/GenBank/DDBJ databases">
        <authorList>
            <person name="Hull J."/>
        </authorList>
    </citation>
    <scope>NUCLEOTIDE SEQUENCE</scope>
</reference>
<name>A0A0A9YHF9_LYGHE</name>
<keyword evidence="1" id="KW-0808">Transferase</keyword>
<reference evidence="1" key="1">
    <citation type="journal article" date="2014" name="PLoS ONE">
        <title>Transcriptome-Based Identification of ABC Transporters in the Western Tarnished Plant Bug Lygus hesperus.</title>
        <authorList>
            <person name="Hull J.J."/>
            <person name="Chaney K."/>
            <person name="Geib S.M."/>
            <person name="Fabrick J.A."/>
            <person name="Brent C.S."/>
            <person name="Walsh D."/>
            <person name="Lavine L.C."/>
        </authorList>
    </citation>
    <scope>NUCLEOTIDE SEQUENCE</scope>
</reference>
<sequence>YYCDCLLVFSRYVFRHNNKASTSVDHSHRAFAVLDVMSIAMSFASTKNQRYLLVCFASAHAAMPMHAETRKNACLTIVQDETLANWHKYVRLTSLTQDVACVLVAAAYTLHPVRPSMDGRTSPMPLCASATTTTATTAADPTKHV</sequence>
<feature type="non-terminal residue" evidence="1">
    <location>
        <position position="1"/>
    </location>
</feature>
<proteinExistence type="predicted"/>
<accession>A0A0A9YHF9</accession>
<gene>
    <name evidence="1" type="primary">camkv</name>
    <name evidence="1" type="ORF">CM83_1358</name>
</gene>
<protein>
    <submittedName>
        <fullName evidence="1">CaM kinase-like vesicle-associated protein</fullName>
    </submittedName>
</protein>
<dbReference type="EMBL" id="GBHO01013071">
    <property type="protein sequence ID" value="JAG30533.1"/>
    <property type="molecule type" value="Transcribed_RNA"/>
</dbReference>
<dbReference type="AlphaFoldDB" id="A0A0A9YHF9"/>